<evidence type="ECO:0000313" key="1">
    <source>
        <dbReference type="EMBL" id="KAJ3701074.1"/>
    </source>
</evidence>
<gene>
    <name evidence="1" type="ORF">LUZ61_004779</name>
</gene>
<dbReference type="EMBL" id="JAMRDG010000001">
    <property type="protein sequence ID" value="KAJ3701074.1"/>
    <property type="molecule type" value="Genomic_DNA"/>
</dbReference>
<organism evidence="1 2">
    <name type="scientific">Rhynchospora tenuis</name>
    <dbReference type="NCBI Taxonomy" id="198213"/>
    <lineage>
        <taxon>Eukaryota</taxon>
        <taxon>Viridiplantae</taxon>
        <taxon>Streptophyta</taxon>
        <taxon>Embryophyta</taxon>
        <taxon>Tracheophyta</taxon>
        <taxon>Spermatophyta</taxon>
        <taxon>Magnoliopsida</taxon>
        <taxon>Liliopsida</taxon>
        <taxon>Poales</taxon>
        <taxon>Cyperaceae</taxon>
        <taxon>Cyperoideae</taxon>
        <taxon>Rhynchosporeae</taxon>
        <taxon>Rhynchospora</taxon>
    </lineage>
</organism>
<dbReference type="AlphaFoldDB" id="A0AAD5ZNC9"/>
<comment type="caution">
    <text evidence="1">The sequence shown here is derived from an EMBL/GenBank/DDBJ whole genome shotgun (WGS) entry which is preliminary data.</text>
</comment>
<sequence length="152" mass="17146">MAPFTEPEAHFVSLKATDISKDNLKFLVVVEVINLYDTPLTISSAFYSLKISGIELVASQKLSCLIKVLKDTPTCVTIPIEVEEYEKYNFMKRHHKGDFDIEFNLTVEMMIEAQDGVEFKLQMAQSGPVEIPASRMNNEPDSFLCPGYNFLG</sequence>
<accession>A0AAD5ZNC9</accession>
<dbReference type="Gene3D" id="2.60.40.1820">
    <property type="match status" value="1"/>
</dbReference>
<dbReference type="Proteomes" id="UP001210211">
    <property type="component" value="Unassembled WGS sequence"/>
</dbReference>
<name>A0AAD5ZNC9_9POAL</name>
<reference evidence="1 2" key="1">
    <citation type="journal article" date="2022" name="Cell">
        <title>Repeat-based holocentromeres influence genome architecture and karyotype evolution.</title>
        <authorList>
            <person name="Hofstatter P.G."/>
            <person name="Thangavel G."/>
            <person name="Lux T."/>
            <person name="Neumann P."/>
            <person name="Vondrak T."/>
            <person name="Novak P."/>
            <person name="Zhang M."/>
            <person name="Costa L."/>
            <person name="Castellani M."/>
            <person name="Scott A."/>
            <person name="Toegelov H."/>
            <person name="Fuchs J."/>
            <person name="Mata-Sucre Y."/>
            <person name="Dias Y."/>
            <person name="Vanzela A.L.L."/>
            <person name="Huettel B."/>
            <person name="Almeida C.C.S."/>
            <person name="Simkova H."/>
            <person name="Souza G."/>
            <person name="Pedrosa-Harand A."/>
            <person name="Macas J."/>
            <person name="Mayer K.F.X."/>
            <person name="Houben A."/>
            <person name="Marques A."/>
        </authorList>
    </citation>
    <scope>NUCLEOTIDE SEQUENCE [LARGE SCALE GENOMIC DNA]</scope>
    <source>
        <strain evidence="1">RhyTen1mFocal</strain>
    </source>
</reference>
<keyword evidence="2" id="KW-1185">Reference proteome</keyword>
<protein>
    <submittedName>
        <fullName evidence="1">Uncharacterized protein</fullName>
    </submittedName>
</protein>
<dbReference type="SUPFAM" id="SSF117070">
    <property type="entry name" value="LEA14-like"/>
    <property type="match status" value="1"/>
</dbReference>
<evidence type="ECO:0000313" key="2">
    <source>
        <dbReference type="Proteomes" id="UP001210211"/>
    </source>
</evidence>
<proteinExistence type="predicted"/>